<feature type="domain" description="Mechanosensitive channel protein 2/3 transmembrane" evidence="2">
    <location>
        <begin position="40"/>
        <end position="91"/>
    </location>
</feature>
<sequence>MDIGQEQHLSAGIVAIAEYNWGNDNPILLILHPLSAIWFLVSFVICLCSATFCRALDPVILHSAASQAVKTCLVTFLRSLSTVLTIAYISDEVHTIHFQ</sequence>
<dbReference type="EnsemblPlants" id="OB03G31380.1">
    <property type="protein sequence ID" value="OB03G31380.1"/>
    <property type="gene ID" value="OB03G31380"/>
</dbReference>
<dbReference type="InterPro" id="IPR057483">
    <property type="entry name" value="MSL2/3_TM_dom"/>
</dbReference>
<reference evidence="3" key="1">
    <citation type="journal article" date="2013" name="Nat. Commun.">
        <title>Whole-genome sequencing of Oryza brachyantha reveals mechanisms underlying Oryza genome evolution.</title>
        <authorList>
            <person name="Chen J."/>
            <person name="Huang Q."/>
            <person name="Gao D."/>
            <person name="Wang J."/>
            <person name="Lang Y."/>
            <person name="Liu T."/>
            <person name="Li B."/>
            <person name="Bai Z."/>
            <person name="Luis Goicoechea J."/>
            <person name="Liang C."/>
            <person name="Chen C."/>
            <person name="Zhang W."/>
            <person name="Sun S."/>
            <person name="Liao Y."/>
            <person name="Zhang X."/>
            <person name="Yang L."/>
            <person name="Song C."/>
            <person name="Wang M."/>
            <person name="Shi J."/>
            <person name="Liu G."/>
            <person name="Liu J."/>
            <person name="Zhou H."/>
            <person name="Zhou W."/>
            <person name="Yu Q."/>
            <person name="An N."/>
            <person name="Chen Y."/>
            <person name="Cai Q."/>
            <person name="Wang B."/>
            <person name="Liu B."/>
            <person name="Min J."/>
            <person name="Huang Y."/>
            <person name="Wu H."/>
            <person name="Li Z."/>
            <person name="Zhang Y."/>
            <person name="Yin Y."/>
            <person name="Song W."/>
            <person name="Jiang J."/>
            <person name="Jackson S.A."/>
            <person name="Wing R.A."/>
            <person name="Wang J."/>
            <person name="Chen M."/>
        </authorList>
    </citation>
    <scope>NUCLEOTIDE SEQUENCE [LARGE SCALE GENOMIC DNA]</scope>
    <source>
        <strain evidence="3">cv. IRGC 101232</strain>
    </source>
</reference>
<accession>J3LQ12</accession>
<keyword evidence="1" id="KW-0472">Membrane</keyword>
<dbReference type="Proteomes" id="UP000006038">
    <property type="component" value="Chromosome 3"/>
</dbReference>
<keyword evidence="1" id="KW-1133">Transmembrane helix</keyword>
<dbReference type="HOGENOM" id="CLU_2324131_0_0_1"/>
<evidence type="ECO:0000256" key="1">
    <source>
        <dbReference type="SAM" id="Phobius"/>
    </source>
</evidence>
<proteinExistence type="predicted"/>
<keyword evidence="4" id="KW-1185">Reference proteome</keyword>
<organism evidence="3">
    <name type="scientific">Oryza brachyantha</name>
    <name type="common">malo sina</name>
    <dbReference type="NCBI Taxonomy" id="4533"/>
    <lineage>
        <taxon>Eukaryota</taxon>
        <taxon>Viridiplantae</taxon>
        <taxon>Streptophyta</taxon>
        <taxon>Embryophyta</taxon>
        <taxon>Tracheophyta</taxon>
        <taxon>Spermatophyta</taxon>
        <taxon>Magnoliopsida</taxon>
        <taxon>Liliopsida</taxon>
        <taxon>Poales</taxon>
        <taxon>Poaceae</taxon>
        <taxon>BOP clade</taxon>
        <taxon>Oryzoideae</taxon>
        <taxon>Oryzeae</taxon>
        <taxon>Oryzinae</taxon>
        <taxon>Oryza</taxon>
    </lineage>
</organism>
<evidence type="ECO:0000313" key="4">
    <source>
        <dbReference type="Proteomes" id="UP000006038"/>
    </source>
</evidence>
<dbReference type="STRING" id="4533.J3LQ12"/>
<dbReference type="Pfam" id="PF25237">
    <property type="entry name" value="MSL2_3"/>
    <property type="match status" value="1"/>
</dbReference>
<feature type="transmembrane region" description="Helical" evidence="1">
    <location>
        <begin position="36"/>
        <end position="56"/>
    </location>
</feature>
<dbReference type="AlphaFoldDB" id="J3LQ12"/>
<evidence type="ECO:0000259" key="2">
    <source>
        <dbReference type="Pfam" id="PF25237"/>
    </source>
</evidence>
<keyword evidence="1" id="KW-0812">Transmembrane</keyword>
<reference evidence="3" key="2">
    <citation type="submission" date="2013-04" db="UniProtKB">
        <authorList>
            <consortium name="EnsemblPlants"/>
        </authorList>
    </citation>
    <scope>IDENTIFICATION</scope>
</reference>
<protein>
    <recommendedName>
        <fullName evidence="2">Mechanosensitive channel protein 2/3 transmembrane domain-containing protein</fullName>
    </recommendedName>
</protein>
<evidence type="ECO:0000313" key="3">
    <source>
        <dbReference type="EnsemblPlants" id="OB03G31380.1"/>
    </source>
</evidence>
<dbReference type="Gramene" id="OB03G31380.1">
    <property type="protein sequence ID" value="OB03G31380.1"/>
    <property type="gene ID" value="OB03G31380"/>
</dbReference>
<name>J3LQ12_ORYBR</name>